<evidence type="ECO:0008006" key="4">
    <source>
        <dbReference type="Google" id="ProtNLM"/>
    </source>
</evidence>
<dbReference type="PANTHER" id="PTHR35097">
    <property type="entry name" value="GDSL ESTERASE/LIPASE"/>
    <property type="match status" value="1"/>
</dbReference>
<comment type="similarity">
    <text evidence="1">Belongs to the 'GDSL' lipolytic enzyme family.</text>
</comment>
<organism evidence="2 3">
    <name type="scientific">Nyssa sinensis</name>
    <dbReference type="NCBI Taxonomy" id="561372"/>
    <lineage>
        <taxon>Eukaryota</taxon>
        <taxon>Viridiplantae</taxon>
        <taxon>Streptophyta</taxon>
        <taxon>Embryophyta</taxon>
        <taxon>Tracheophyta</taxon>
        <taxon>Spermatophyta</taxon>
        <taxon>Magnoliopsida</taxon>
        <taxon>eudicotyledons</taxon>
        <taxon>Gunneridae</taxon>
        <taxon>Pentapetalae</taxon>
        <taxon>asterids</taxon>
        <taxon>Cornales</taxon>
        <taxon>Nyssaceae</taxon>
        <taxon>Nyssa</taxon>
    </lineage>
</organism>
<dbReference type="FunFam" id="3.40.50.1110:FF:000003">
    <property type="entry name" value="GDSL esterase/lipase APG"/>
    <property type="match status" value="1"/>
</dbReference>
<dbReference type="AlphaFoldDB" id="A0A5J5ADW3"/>
<evidence type="ECO:0000256" key="1">
    <source>
        <dbReference type="ARBA" id="ARBA00008668"/>
    </source>
</evidence>
<evidence type="ECO:0000313" key="2">
    <source>
        <dbReference type="EMBL" id="KAA8528770.1"/>
    </source>
</evidence>
<dbReference type="GO" id="GO:0016788">
    <property type="term" value="F:hydrolase activity, acting on ester bonds"/>
    <property type="evidence" value="ECO:0007669"/>
    <property type="project" value="InterPro"/>
</dbReference>
<dbReference type="InterPro" id="IPR035669">
    <property type="entry name" value="SGNH_plant_lipase-like"/>
</dbReference>
<dbReference type="OrthoDB" id="2017825at2759"/>
<name>A0A5J5ADW3_9ASTE</name>
<dbReference type="InterPro" id="IPR036514">
    <property type="entry name" value="SGNH_hydro_sf"/>
</dbReference>
<sequence length="702" mass="77510">MFGDSIVDTGNNNNLKTVAKVNYPPYGKDFMGGKPTGRFSNGKVPSDLLVEELGIKELLPPYLDPNLQTNDLSTGLNFASGAAGYDPLTSQLVSVISLSNQLELFKEYIVKLKGVVGEERTSSILSNSLYTVVAGSNDISNTYFSTAFRKLQYDVPSYADFMVSMASTFVQELYKLGARRIGVMSVPPIGCVPSQRTGAGGPERECVEKYNEAAQLFNTKLSAELNSLKTNLPHAKIVYIDIFNPLLDLIQNPEKYGFKIADKGCCGTGTIEVEYLCFEMEPGASVVDKLKGFSKSFQDFANGFFHRRNNSNRRNPIEILKRLQREAFSDLMKLRDRQDKMERLLSFYKSSKGSPFQEVSTRVRGEVDFLEALLMMDNIDQQNYDTIRRAGIRRGIQSRFTFESTIRQNDNLVVEFVASEEGQGDALGSPLSLAKVFYEANISDWFSAVAIPVGARCRDVGVATNSSHQKRGLTNYSSFGPPLLNQPNGSAFGLMVRKSNFGASVAHFLSGLGNMQPGSVGITRCFSTFGQVVCQLSRSTKLSLLGIHQLPKLSSQQVNLGALALPIGIFKHRKAPETSMEASATPIESQLEENVMAGSIALMLESELDESTRIGGWLEIKKSDPKYLQWAVTMSDTPEDEFGWGLSLGGSIQGPKSWDHFQVETFLKFNLGKRFSLQPALVYVMDGTTQFPALMLRSTWSL</sequence>
<dbReference type="Proteomes" id="UP000325577">
    <property type="component" value="Linkage Group LG21"/>
</dbReference>
<dbReference type="EMBL" id="CM018045">
    <property type="protein sequence ID" value="KAA8528770.1"/>
    <property type="molecule type" value="Genomic_DNA"/>
</dbReference>
<dbReference type="Pfam" id="PF00657">
    <property type="entry name" value="Lipase_GDSL"/>
    <property type="match status" value="1"/>
</dbReference>
<gene>
    <name evidence="2" type="ORF">F0562_036125</name>
</gene>
<evidence type="ECO:0000313" key="3">
    <source>
        <dbReference type="Proteomes" id="UP000325577"/>
    </source>
</evidence>
<accession>A0A5J5ADW3</accession>
<proteinExistence type="inferred from homology"/>
<dbReference type="CDD" id="cd01837">
    <property type="entry name" value="SGNH_plant_lipase_like"/>
    <property type="match status" value="1"/>
</dbReference>
<dbReference type="Gene3D" id="3.40.50.1110">
    <property type="entry name" value="SGNH hydrolase"/>
    <property type="match status" value="1"/>
</dbReference>
<protein>
    <recommendedName>
        <fullName evidence="4">GDSL esterase/lipase</fullName>
    </recommendedName>
</protein>
<reference evidence="2 3" key="1">
    <citation type="submission" date="2019-09" db="EMBL/GenBank/DDBJ databases">
        <title>A chromosome-level genome assembly of the Chinese tupelo Nyssa sinensis.</title>
        <authorList>
            <person name="Yang X."/>
            <person name="Kang M."/>
            <person name="Yang Y."/>
            <person name="Xiong H."/>
            <person name="Wang M."/>
            <person name="Zhang Z."/>
            <person name="Wang Z."/>
            <person name="Wu H."/>
            <person name="Ma T."/>
            <person name="Liu J."/>
            <person name="Xi Z."/>
        </authorList>
    </citation>
    <scope>NUCLEOTIDE SEQUENCE [LARGE SCALE GENOMIC DNA]</scope>
    <source>
        <strain evidence="2">J267</strain>
        <tissue evidence="2">Leaf</tissue>
    </source>
</reference>
<dbReference type="PANTHER" id="PTHR35097:SF1">
    <property type="entry name" value="GDSL ESTERASE_LIPASE"/>
    <property type="match status" value="1"/>
</dbReference>
<dbReference type="InterPro" id="IPR001087">
    <property type="entry name" value="GDSL"/>
</dbReference>
<keyword evidence="3" id="KW-1185">Reference proteome</keyword>